<evidence type="ECO:0000313" key="2">
    <source>
        <dbReference type="EMBL" id="RLQ86350.1"/>
    </source>
</evidence>
<keyword evidence="3" id="KW-1185">Reference proteome</keyword>
<feature type="domain" description="VOC" evidence="1">
    <location>
        <begin position="10"/>
        <end position="123"/>
    </location>
</feature>
<dbReference type="Gene3D" id="3.10.180.10">
    <property type="entry name" value="2,3-Dihydroxybiphenyl 1,2-Dioxygenase, domain 1"/>
    <property type="match status" value="2"/>
</dbReference>
<dbReference type="PANTHER" id="PTHR33993:SF14">
    <property type="entry name" value="GB|AAF24581.1"/>
    <property type="match status" value="1"/>
</dbReference>
<sequence length="274" mass="29252">MTVSRTYPHGVSCWVDTDQPDTAAARGFYGRLFGWTFTSVMAEDAPAQYFIAQLDGQDVAAIGSESGSPAWNTYFAVTDADESAAQVVAGGGTVVSPAEDAGPGGRTATCRDPHGAEFRLWQPYRRPGAQVVNAPGSWNFSDLRTTDRDAAAEFYSHVFGWRYLSFGAGFDGMISVPGYGDHLAATADPDIYVRQADAPAGFADVIGNMSVATGVESSHWQVTFSVMDRDDSVTLAESLGATLLEATEHNWAALASLRDPQGAQFVVSEFRQPA</sequence>
<dbReference type="CDD" id="cd07247">
    <property type="entry name" value="SgaA_N_like"/>
    <property type="match status" value="1"/>
</dbReference>
<dbReference type="PROSITE" id="PS51819">
    <property type="entry name" value="VOC"/>
    <property type="match status" value="2"/>
</dbReference>
<name>A0A3L7J728_9MICO</name>
<dbReference type="AlphaFoldDB" id="A0A3L7J728"/>
<protein>
    <submittedName>
        <fullName evidence="2">VOC family protein</fullName>
    </submittedName>
</protein>
<dbReference type="SUPFAM" id="SSF54593">
    <property type="entry name" value="Glyoxalase/Bleomycin resistance protein/Dihydroxybiphenyl dioxygenase"/>
    <property type="match status" value="2"/>
</dbReference>
<evidence type="ECO:0000313" key="3">
    <source>
        <dbReference type="Proteomes" id="UP000282460"/>
    </source>
</evidence>
<dbReference type="InterPro" id="IPR037523">
    <property type="entry name" value="VOC_core"/>
</dbReference>
<dbReference type="PANTHER" id="PTHR33993">
    <property type="entry name" value="GLYOXALASE-RELATED"/>
    <property type="match status" value="1"/>
</dbReference>
<gene>
    <name evidence="2" type="ORF">D9V28_05890</name>
</gene>
<dbReference type="InterPro" id="IPR052164">
    <property type="entry name" value="Anthracycline_SecMetBiosynth"/>
</dbReference>
<dbReference type="Pfam" id="PF18029">
    <property type="entry name" value="Glyoxalase_6"/>
    <property type="match status" value="2"/>
</dbReference>
<dbReference type="InterPro" id="IPR041581">
    <property type="entry name" value="Glyoxalase_6"/>
</dbReference>
<reference evidence="2 3" key="1">
    <citation type="submission" date="2018-10" db="EMBL/GenBank/DDBJ databases">
        <authorList>
            <person name="Li J."/>
        </authorList>
    </citation>
    <scope>NUCLEOTIDE SEQUENCE [LARGE SCALE GENOMIC DNA]</scope>
    <source>
        <strain evidence="2 3">ZD1-4</strain>
    </source>
</reference>
<comment type="caution">
    <text evidence="2">The sequence shown here is derived from an EMBL/GenBank/DDBJ whole genome shotgun (WGS) entry which is preliminary data.</text>
</comment>
<evidence type="ECO:0000259" key="1">
    <source>
        <dbReference type="PROSITE" id="PS51819"/>
    </source>
</evidence>
<feature type="domain" description="VOC" evidence="1">
    <location>
        <begin position="137"/>
        <end position="270"/>
    </location>
</feature>
<dbReference type="Proteomes" id="UP000282460">
    <property type="component" value="Unassembled WGS sequence"/>
</dbReference>
<dbReference type="InterPro" id="IPR029068">
    <property type="entry name" value="Glyas_Bleomycin-R_OHBP_Dase"/>
</dbReference>
<dbReference type="RefSeq" id="WP_121658711.1">
    <property type="nucleotide sequence ID" value="NZ_BMEK01000001.1"/>
</dbReference>
<organism evidence="2 3">
    <name type="scientific">Mycetocola zhadangensis</name>
    <dbReference type="NCBI Taxonomy" id="1164595"/>
    <lineage>
        <taxon>Bacteria</taxon>
        <taxon>Bacillati</taxon>
        <taxon>Actinomycetota</taxon>
        <taxon>Actinomycetes</taxon>
        <taxon>Micrococcales</taxon>
        <taxon>Microbacteriaceae</taxon>
        <taxon>Mycetocola</taxon>
    </lineage>
</organism>
<dbReference type="OrthoDB" id="9793039at2"/>
<accession>A0A3L7J728</accession>
<proteinExistence type="predicted"/>
<dbReference type="EMBL" id="RCWJ01000001">
    <property type="protein sequence ID" value="RLQ86350.1"/>
    <property type="molecule type" value="Genomic_DNA"/>
</dbReference>